<dbReference type="Pfam" id="PF00989">
    <property type="entry name" value="PAS"/>
    <property type="match status" value="1"/>
</dbReference>
<dbReference type="PROSITE" id="PS50887">
    <property type="entry name" value="GGDEF"/>
    <property type="match status" value="1"/>
</dbReference>
<dbReference type="Pfam" id="PF00990">
    <property type="entry name" value="GGDEF"/>
    <property type="match status" value="1"/>
</dbReference>
<dbReference type="CDD" id="cd01949">
    <property type="entry name" value="GGDEF"/>
    <property type="match status" value="1"/>
</dbReference>
<reference evidence="3 4" key="1">
    <citation type="submission" date="2019-01" db="EMBL/GenBank/DDBJ databases">
        <title>Novel species of Cellulomonas.</title>
        <authorList>
            <person name="Liu Q."/>
            <person name="Xin Y.-H."/>
        </authorList>
    </citation>
    <scope>NUCLEOTIDE SEQUENCE [LARGE SCALE GENOMIC DNA]</scope>
    <source>
        <strain evidence="3 4">HLT2-17</strain>
    </source>
</reference>
<dbReference type="EMBL" id="SDWW01000113">
    <property type="protein sequence ID" value="RYV49299.1"/>
    <property type="molecule type" value="Genomic_DNA"/>
</dbReference>
<dbReference type="Gene3D" id="3.30.70.270">
    <property type="match status" value="1"/>
</dbReference>
<dbReference type="PANTHER" id="PTHR46663">
    <property type="entry name" value="DIGUANYLATE CYCLASE DGCT-RELATED"/>
    <property type="match status" value="1"/>
</dbReference>
<dbReference type="InterPro" id="IPR000014">
    <property type="entry name" value="PAS"/>
</dbReference>
<evidence type="ECO:0000313" key="4">
    <source>
        <dbReference type="Proteomes" id="UP000293764"/>
    </source>
</evidence>
<dbReference type="SUPFAM" id="SSF55073">
    <property type="entry name" value="Nucleotide cyclase"/>
    <property type="match status" value="1"/>
</dbReference>
<sequence>MDKEFYEGLLDQVSDGVYFVTRDRRITYWNGGAERITGYSADEVLGHSCSEGILRHVNDAGRQLCLHGCPLAGVMKDGRPREAQVYLHHRDGQRIPVTVRGQAMRDPAGAIVGSVEVFSARVTNPYADLARLRGDDSLDLVTGLPPRRLGELHLQTLLTSVTEQGSTLGVLFIDADHFKDVNDTFGHRTGDDVLRMVAQSLANGLRRGDVPMRWGGEEFLVLLPGSDRVGLEATAERVRMLIENSWIQKGDVQARVTVSVGATMALPTETAEELVDRADRYMYSSKKRGRNRVTSDAGELTSTADRPLLGIGVPWEMPGQTDVDAFGSGSVCSGSISVTEPVRQVASTRTP</sequence>
<dbReference type="SMART" id="SM00091">
    <property type="entry name" value="PAS"/>
    <property type="match status" value="1"/>
</dbReference>
<dbReference type="SUPFAM" id="SSF55785">
    <property type="entry name" value="PYP-like sensor domain (PAS domain)"/>
    <property type="match status" value="1"/>
</dbReference>
<evidence type="ECO:0000313" key="3">
    <source>
        <dbReference type="EMBL" id="RYV49299.1"/>
    </source>
</evidence>
<dbReference type="InterPro" id="IPR000160">
    <property type="entry name" value="GGDEF_dom"/>
</dbReference>
<dbReference type="OrthoDB" id="42802at2"/>
<name>A0A4Q5MV24_9MICO</name>
<protein>
    <submittedName>
        <fullName evidence="3">Diguanylate cyclase</fullName>
    </submittedName>
</protein>
<dbReference type="SMART" id="SM00267">
    <property type="entry name" value="GGDEF"/>
    <property type="match status" value="1"/>
</dbReference>
<dbReference type="InterPro" id="IPR035965">
    <property type="entry name" value="PAS-like_dom_sf"/>
</dbReference>
<evidence type="ECO:0000259" key="1">
    <source>
        <dbReference type="PROSITE" id="PS50112"/>
    </source>
</evidence>
<dbReference type="NCBIfam" id="TIGR00254">
    <property type="entry name" value="GGDEF"/>
    <property type="match status" value="1"/>
</dbReference>
<dbReference type="InterPro" id="IPR029787">
    <property type="entry name" value="Nucleotide_cyclase"/>
</dbReference>
<organism evidence="3 4">
    <name type="scientific">Pengzhenrongella frigida</name>
    <dbReference type="NCBI Taxonomy" id="1259133"/>
    <lineage>
        <taxon>Bacteria</taxon>
        <taxon>Bacillati</taxon>
        <taxon>Actinomycetota</taxon>
        <taxon>Actinomycetes</taxon>
        <taxon>Micrococcales</taxon>
        <taxon>Pengzhenrongella</taxon>
    </lineage>
</organism>
<accession>A0A4Q5MV24</accession>
<dbReference type="NCBIfam" id="TIGR00229">
    <property type="entry name" value="sensory_box"/>
    <property type="match status" value="1"/>
</dbReference>
<comment type="caution">
    <text evidence="3">The sequence shown here is derived from an EMBL/GenBank/DDBJ whole genome shotgun (WGS) entry which is preliminary data.</text>
</comment>
<dbReference type="Proteomes" id="UP000293764">
    <property type="component" value="Unassembled WGS sequence"/>
</dbReference>
<dbReference type="InterPro" id="IPR043128">
    <property type="entry name" value="Rev_trsase/Diguanyl_cyclase"/>
</dbReference>
<dbReference type="Gene3D" id="3.30.450.20">
    <property type="entry name" value="PAS domain"/>
    <property type="match status" value="1"/>
</dbReference>
<dbReference type="FunFam" id="3.30.70.270:FF:000001">
    <property type="entry name" value="Diguanylate cyclase domain protein"/>
    <property type="match status" value="1"/>
</dbReference>
<dbReference type="AlphaFoldDB" id="A0A4Q5MV24"/>
<feature type="domain" description="PAS" evidence="1">
    <location>
        <begin position="2"/>
        <end position="48"/>
    </location>
</feature>
<dbReference type="InterPro" id="IPR052163">
    <property type="entry name" value="DGC-Regulatory_Protein"/>
</dbReference>
<dbReference type="CDD" id="cd00130">
    <property type="entry name" value="PAS"/>
    <property type="match status" value="1"/>
</dbReference>
<keyword evidence="4" id="KW-1185">Reference proteome</keyword>
<evidence type="ECO:0000259" key="2">
    <source>
        <dbReference type="PROSITE" id="PS50887"/>
    </source>
</evidence>
<dbReference type="GO" id="GO:0006355">
    <property type="term" value="P:regulation of DNA-templated transcription"/>
    <property type="evidence" value="ECO:0007669"/>
    <property type="project" value="InterPro"/>
</dbReference>
<feature type="domain" description="GGDEF" evidence="2">
    <location>
        <begin position="166"/>
        <end position="298"/>
    </location>
</feature>
<dbReference type="RefSeq" id="WP_130104346.1">
    <property type="nucleotide sequence ID" value="NZ_SDWW01000113.1"/>
</dbReference>
<proteinExistence type="predicted"/>
<gene>
    <name evidence="3" type="ORF">EUA98_19550</name>
</gene>
<dbReference type="PANTHER" id="PTHR46663:SF4">
    <property type="entry name" value="DIGUANYLATE CYCLASE DGCT-RELATED"/>
    <property type="match status" value="1"/>
</dbReference>
<dbReference type="PROSITE" id="PS50112">
    <property type="entry name" value="PAS"/>
    <property type="match status" value="1"/>
</dbReference>
<dbReference type="InterPro" id="IPR013767">
    <property type="entry name" value="PAS_fold"/>
</dbReference>